<evidence type="ECO:0000313" key="7">
    <source>
        <dbReference type="Proteomes" id="UP000252731"/>
    </source>
</evidence>
<dbReference type="PRINTS" id="PR00719">
    <property type="entry name" value="LMWPTPASE"/>
</dbReference>
<dbReference type="Gene3D" id="3.40.50.2300">
    <property type="match status" value="1"/>
</dbReference>
<evidence type="ECO:0000256" key="1">
    <source>
        <dbReference type="ARBA" id="ARBA00011063"/>
    </source>
</evidence>
<feature type="domain" description="Phosphotyrosine protein phosphatase I" evidence="5">
    <location>
        <begin position="2"/>
        <end position="141"/>
    </location>
</feature>
<keyword evidence="3" id="KW-0904">Protein phosphatase</keyword>
<name>A0A366JYH7_CYTFI</name>
<dbReference type="PANTHER" id="PTHR11717:SF31">
    <property type="entry name" value="LOW MOLECULAR WEIGHT PROTEIN-TYROSINE-PHOSPHATASE ETP-RELATED"/>
    <property type="match status" value="1"/>
</dbReference>
<dbReference type="InterPro" id="IPR036196">
    <property type="entry name" value="Ptyr_pPase_sf"/>
</dbReference>
<dbReference type="OrthoDB" id="9784339at2"/>
<dbReference type="EMBL" id="QNSF01000004">
    <property type="protein sequence ID" value="RBP94585.1"/>
    <property type="molecule type" value="Genomic_DNA"/>
</dbReference>
<dbReference type="InterPro" id="IPR023485">
    <property type="entry name" value="Ptyr_pPase"/>
</dbReference>
<feature type="active site" evidence="4">
    <location>
        <position position="14"/>
    </location>
</feature>
<dbReference type="PANTHER" id="PTHR11717">
    <property type="entry name" value="LOW MOLECULAR WEIGHT PROTEIN TYROSINE PHOSPHATASE"/>
    <property type="match status" value="1"/>
</dbReference>
<evidence type="ECO:0000313" key="6">
    <source>
        <dbReference type="EMBL" id="RBP94585.1"/>
    </source>
</evidence>
<feature type="active site" description="Nucleophile" evidence="4">
    <location>
        <position position="8"/>
    </location>
</feature>
<evidence type="ECO:0000256" key="4">
    <source>
        <dbReference type="PIRSR" id="PIRSR617867-1"/>
    </source>
</evidence>
<evidence type="ECO:0000256" key="2">
    <source>
        <dbReference type="ARBA" id="ARBA00022801"/>
    </source>
</evidence>
<feature type="active site" description="Proton donor" evidence="4">
    <location>
        <position position="115"/>
    </location>
</feature>
<dbReference type="InterPro" id="IPR050438">
    <property type="entry name" value="LMW_PTPase"/>
</dbReference>
<evidence type="ECO:0000259" key="5">
    <source>
        <dbReference type="SMART" id="SM00226"/>
    </source>
</evidence>
<gene>
    <name evidence="6" type="ORF">DFO70_104226</name>
</gene>
<dbReference type="Pfam" id="PF01451">
    <property type="entry name" value="LMWPc"/>
    <property type="match status" value="1"/>
</dbReference>
<accession>A0A366JYH7</accession>
<dbReference type="CDD" id="cd16344">
    <property type="entry name" value="LMWPAP"/>
    <property type="match status" value="1"/>
</dbReference>
<comment type="similarity">
    <text evidence="1">Belongs to the low molecular weight phosphotyrosine protein phosphatase family.</text>
</comment>
<dbReference type="RefSeq" id="WP_113882350.1">
    <property type="nucleotide sequence ID" value="NZ_QNSF01000004.1"/>
</dbReference>
<dbReference type="STRING" id="1399.VL14_16955"/>
<reference evidence="6 7" key="1">
    <citation type="submission" date="2018-06" db="EMBL/GenBank/DDBJ databases">
        <title>Freshwater and sediment microbial communities from various areas in North America, analyzing microbe dynamics in response to fracking.</title>
        <authorList>
            <person name="Lamendella R."/>
        </authorList>
    </citation>
    <scope>NUCLEOTIDE SEQUENCE [LARGE SCALE GENOMIC DNA]</scope>
    <source>
        <strain evidence="6 7">14_TX</strain>
    </source>
</reference>
<proteinExistence type="inferred from homology"/>
<dbReference type="InterPro" id="IPR017867">
    <property type="entry name" value="Tyr_phospatase_low_mol_wt"/>
</dbReference>
<dbReference type="SMART" id="SM00226">
    <property type="entry name" value="LMWPc"/>
    <property type="match status" value="1"/>
</dbReference>
<sequence>MTKILFVCTGNTCRSPMAEAILKSKSLPGVEVKSAGVFAANGSEASAHTKSVLEEHGIPLQHQSSSMSEELIDWATYILTMTAGHKNTVLSMFPDTEGKTFTLKEFAGAGGDIIDPYGGPVEIYRNTFKDLTEAIEQILDRVKRPD</sequence>
<dbReference type="SUPFAM" id="SSF52788">
    <property type="entry name" value="Phosphotyrosine protein phosphatases I"/>
    <property type="match status" value="1"/>
</dbReference>
<dbReference type="GO" id="GO:0004725">
    <property type="term" value="F:protein tyrosine phosphatase activity"/>
    <property type="evidence" value="ECO:0007669"/>
    <property type="project" value="InterPro"/>
</dbReference>
<dbReference type="AlphaFoldDB" id="A0A366JYH7"/>
<comment type="caution">
    <text evidence="6">The sequence shown here is derived from an EMBL/GenBank/DDBJ whole genome shotgun (WGS) entry which is preliminary data.</text>
</comment>
<organism evidence="6 7">
    <name type="scientific">Cytobacillus firmus</name>
    <name type="common">Bacillus firmus</name>
    <dbReference type="NCBI Taxonomy" id="1399"/>
    <lineage>
        <taxon>Bacteria</taxon>
        <taxon>Bacillati</taxon>
        <taxon>Bacillota</taxon>
        <taxon>Bacilli</taxon>
        <taxon>Bacillales</taxon>
        <taxon>Bacillaceae</taxon>
        <taxon>Cytobacillus</taxon>
    </lineage>
</organism>
<protein>
    <submittedName>
        <fullName evidence="6">Protein-tyrosine phosphatase</fullName>
    </submittedName>
</protein>
<evidence type="ECO:0000256" key="3">
    <source>
        <dbReference type="ARBA" id="ARBA00022912"/>
    </source>
</evidence>
<dbReference type="Proteomes" id="UP000252731">
    <property type="component" value="Unassembled WGS sequence"/>
</dbReference>
<keyword evidence="2" id="KW-0378">Hydrolase</keyword>
<keyword evidence="7" id="KW-1185">Reference proteome</keyword>